<evidence type="ECO:0000313" key="1">
    <source>
        <dbReference type="EMBL" id="KAJ7618227.1"/>
    </source>
</evidence>
<proteinExistence type="predicted"/>
<sequence length="406" mass="46118">MAAFAATHFDWATGPSYRTLPSVTNQSPAAKPAYTCRSPPTGLHTLVPSVERAMDPHVSKARCYSPNTLPGLNTANALRIMEGMDFYATAERSKIITDIAVPTWMELRTAAESMLYKLEYLSVSQEVIVTHPSGVHEALHVLAKPITELALAHDKGFLVEWNRDIRIILPDNEFIDRIPDFAFAEQGEPSPKYRIIFECAWSQSDVELDAKVADWFDVPEVLAIICLEIDEENKFHSPPPPDSDDCETKEGFFAAVATRPPLSAISFGGEKWVEDLSSITMKIHHRRNVTDRFNILPAPGNVVELEQQQQKVDAYVAEIVAEVITLERLREYLGARETQFNLNWETFYQELDKRLLDEAYLRYSTWTRSRVRRAEKKRPREREGLSTRSTASEEVLALVKKKPRLD</sequence>
<comment type="caution">
    <text evidence="1">The sequence shown here is derived from an EMBL/GenBank/DDBJ whole genome shotgun (WGS) entry which is preliminary data.</text>
</comment>
<dbReference type="EMBL" id="JARKIE010000758">
    <property type="protein sequence ID" value="KAJ7618227.1"/>
    <property type="molecule type" value="Genomic_DNA"/>
</dbReference>
<gene>
    <name evidence="1" type="ORF">B0H17DRAFT_1152385</name>
</gene>
<accession>A0AAD7BDZ3</accession>
<dbReference type="Proteomes" id="UP001221757">
    <property type="component" value="Unassembled WGS sequence"/>
</dbReference>
<name>A0AAD7BDZ3_MYCRO</name>
<evidence type="ECO:0000313" key="2">
    <source>
        <dbReference type="Proteomes" id="UP001221757"/>
    </source>
</evidence>
<keyword evidence="2" id="KW-1185">Reference proteome</keyword>
<protein>
    <submittedName>
        <fullName evidence="1">Uncharacterized protein</fullName>
    </submittedName>
</protein>
<dbReference type="AlphaFoldDB" id="A0AAD7BDZ3"/>
<organism evidence="1 2">
    <name type="scientific">Mycena rosella</name>
    <name type="common">Pink bonnet</name>
    <name type="synonym">Agaricus rosellus</name>
    <dbReference type="NCBI Taxonomy" id="1033263"/>
    <lineage>
        <taxon>Eukaryota</taxon>
        <taxon>Fungi</taxon>
        <taxon>Dikarya</taxon>
        <taxon>Basidiomycota</taxon>
        <taxon>Agaricomycotina</taxon>
        <taxon>Agaricomycetes</taxon>
        <taxon>Agaricomycetidae</taxon>
        <taxon>Agaricales</taxon>
        <taxon>Marasmiineae</taxon>
        <taxon>Mycenaceae</taxon>
        <taxon>Mycena</taxon>
    </lineage>
</organism>
<reference evidence="1" key="1">
    <citation type="submission" date="2023-03" db="EMBL/GenBank/DDBJ databases">
        <title>Massive genome expansion in bonnet fungi (Mycena s.s.) driven by repeated elements and novel gene families across ecological guilds.</title>
        <authorList>
            <consortium name="Lawrence Berkeley National Laboratory"/>
            <person name="Harder C.B."/>
            <person name="Miyauchi S."/>
            <person name="Viragh M."/>
            <person name="Kuo A."/>
            <person name="Thoen E."/>
            <person name="Andreopoulos B."/>
            <person name="Lu D."/>
            <person name="Skrede I."/>
            <person name="Drula E."/>
            <person name="Henrissat B."/>
            <person name="Morin E."/>
            <person name="Kohler A."/>
            <person name="Barry K."/>
            <person name="LaButti K."/>
            <person name="Morin E."/>
            <person name="Salamov A."/>
            <person name="Lipzen A."/>
            <person name="Mereny Z."/>
            <person name="Hegedus B."/>
            <person name="Baldrian P."/>
            <person name="Stursova M."/>
            <person name="Weitz H."/>
            <person name="Taylor A."/>
            <person name="Grigoriev I.V."/>
            <person name="Nagy L.G."/>
            <person name="Martin F."/>
            <person name="Kauserud H."/>
        </authorList>
    </citation>
    <scope>NUCLEOTIDE SEQUENCE</scope>
    <source>
        <strain evidence="1">CBHHK067</strain>
    </source>
</reference>